<dbReference type="EMBL" id="SAXY01000029">
    <property type="protein sequence ID" value="TXJ43454.1"/>
    <property type="molecule type" value="Genomic_DNA"/>
</dbReference>
<feature type="chain" id="PRO_5022795353" description="Lipocalin-like domain-containing protein" evidence="1">
    <location>
        <begin position="21"/>
        <end position="137"/>
    </location>
</feature>
<evidence type="ECO:0000313" key="3">
    <source>
        <dbReference type="Proteomes" id="UP000323176"/>
    </source>
</evidence>
<sequence>MSKKLLTIFSLLLIFFCAMSCNNKSTDSTGPDYTDPIDPASIPLKDSQYVGKWYEETSNDIVCEIKQDGSIDLFDQTQVLVSASGTDVTIKEGDAVFKAVFSANGQTAEIVFTFTSAATGSMTFQEKPPYTISVVKK</sequence>
<dbReference type="AlphaFoldDB" id="A0A5C8F259"/>
<protein>
    <recommendedName>
        <fullName evidence="4">Lipocalin-like domain-containing protein</fullName>
    </recommendedName>
</protein>
<evidence type="ECO:0000313" key="2">
    <source>
        <dbReference type="EMBL" id="TXJ43454.1"/>
    </source>
</evidence>
<dbReference type="Proteomes" id="UP000323176">
    <property type="component" value="Unassembled WGS sequence"/>
</dbReference>
<accession>A0A5C8F259</accession>
<organism evidence="2 3">
    <name type="scientific">Brachyspira pilosicoli</name>
    <name type="common">Serpulina pilosicoli</name>
    <dbReference type="NCBI Taxonomy" id="52584"/>
    <lineage>
        <taxon>Bacteria</taxon>
        <taxon>Pseudomonadati</taxon>
        <taxon>Spirochaetota</taxon>
        <taxon>Spirochaetia</taxon>
        <taxon>Brachyspirales</taxon>
        <taxon>Brachyspiraceae</taxon>
        <taxon>Brachyspira</taxon>
    </lineage>
</organism>
<feature type="signal peptide" evidence="1">
    <location>
        <begin position="1"/>
        <end position="20"/>
    </location>
</feature>
<dbReference type="OrthoDB" id="309553at2"/>
<evidence type="ECO:0008006" key="4">
    <source>
        <dbReference type="Google" id="ProtNLM"/>
    </source>
</evidence>
<proteinExistence type="predicted"/>
<reference evidence="2 3" key="1">
    <citation type="journal article" date="1992" name="Lakartidningen">
        <title>[Penicillin V and not amoxicillin is the first choice preparation in acute otitis].</title>
        <authorList>
            <person name="Kamme C."/>
            <person name="Lundgren K."/>
            <person name="Prellner K."/>
        </authorList>
    </citation>
    <scope>NUCLEOTIDE SEQUENCE [LARGE SCALE GENOMIC DNA]</scope>
    <source>
        <strain evidence="2 3">PC5538III-hc</strain>
    </source>
</reference>
<keyword evidence="1" id="KW-0732">Signal</keyword>
<gene>
    <name evidence="2" type="ORF">EPJ72_04230</name>
</gene>
<evidence type="ECO:0000256" key="1">
    <source>
        <dbReference type="SAM" id="SignalP"/>
    </source>
</evidence>
<name>A0A5C8F259_BRAPL</name>
<comment type="caution">
    <text evidence="2">The sequence shown here is derived from an EMBL/GenBank/DDBJ whole genome shotgun (WGS) entry which is preliminary data.</text>
</comment>